<dbReference type="PRINTS" id="PR00401">
    <property type="entry name" value="SH2DOMAIN"/>
</dbReference>
<dbReference type="SUPFAM" id="SSF54236">
    <property type="entry name" value="Ubiquitin-like"/>
    <property type="match status" value="1"/>
</dbReference>
<dbReference type="PhylomeDB" id="B3RQY3"/>
<dbReference type="Pfam" id="PF00017">
    <property type="entry name" value="SH2"/>
    <property type="match status" value="1"/>
</dbReference>
<dbReference type="Pfam" id="PF21989">
    <property type="entry name" value="RA_2"/>
    <property type="match status" value="1"/>
</dbReference>
<evidence type="ECO:0000256" key="3">
    <source>
        <dbReference type="SAM" id="MobiDB-lite"/>
    </source>
</evidence>
<dbReference type="PANTHER" id="PTHR11243:SF23">
    <property type="entry name" value="LD06925P"/>
    <property type="match status" value="1"/>
</dbReference>
<dbReference type="EMBL" id="DS985243">
    <property type="protein sequence ID" value="EDV26783.1"/>
    <property type="molecule type" value="Genomic_DNA"/>
</dbReference>
<dbReference type="InterPro" id="IPR039665">
    <property type="entry name" value="PH_APBB1IP"/>
</dbReference>
<dbReference type="InterPro" id="IPR011993">
    <property type="entry name" value="PH-like_dom_sf"/>
</dbReference>
<dbReference type="PROSITE" id="PS50001">
    <property type="entry name" value="SH2"/>
    <property type="match status" value="1"/>
</dbReference>
<dbReference type="SUPFAM" id="SSF55550">
    <property type="entry name" value="SH2 domain"/>
    <property type="match status" value="1"/>
</dbReference>
<keyword evidence="1 2" id="KW-0727">SH2 domain</keyword>
<dbReference type="eggNOG" id="KOG3751">
    <property type="taxonomic scope" value="Eukaryota"/>
</dbReference>
<dbReference type="PANTHER" id="PTHR11243">
    <property type="entry name" value="GROWTH FACTOR RECEPTOR-BOUND PROTEIN"/>
    <property type="match status" value="1"/>
</dbReference>
<feature type="region of interest" description="Disordered" evidence="3">
    <location>
        <begin position="52"/>
        <end position="72"/>
    </location>
</feature>
<evidence type="ECO:0000256" key="4">
    <source>
        <dbReference type="SAM" id="Phobius"/>
    </source>
</evidence>
<dbReference type="KEGG" id="tad:TRIADDRAFT_54042"/>
<proteinExistence type="predicted"/>
<feature type="domain" description="SH2" evidence="5">
    <location>
        <begin position="488"/>
        <end position="649"/>
    </location>
</feature>
<evidence type="ECO:0000313" key="6">
    <source>
        <dbReference type="EMBL" id="EDV26783.1"/>
    </source>
</evidence>
<protein>
    <recommendedName>
        <fullName evidence="5">SH2 domain-containing protein</fullName>
    </recommendedName>
</protein>
<dbReference type="OrthoDB" id="6278443at2759"/>
<sequence length="654" mass="74526">MSKINGTKDNQGDPSFNSTLDDIQVITDDIAYGTQLRINSRRGSMQNMNSISEEDLDEQDSPREPVSSSPSCRVTRVRFRNHQQIMSVPQKKSNGIEIKRSMSYAHPRVTILSPKSKSRCYLKFLIVFSFYFFAALAVADRAINDVEQTTHEIYCNENNCNKNIKFGKTMPASEICQLAVYQHQQAESIYWQLYEYYPDYKIERPIEDHQIVLDICKSSSTAINHLLTLRLHEKKYDIIKRPADCLGPFFTQSDGSKNTEKLRQVLLMDIFNGGSHLLELQGNVHIKEGKKWKKVLAIMRKDGIYTCGKSDSKESASCYCRFAELDCFYGLNYKKHFGAPSNHCLVFIENLQNFNPKNFKSLCTNDAEKLFAWFSVFRVGKYGQQLKTNYTEMIQSSPEVMSQDFASTRSRCHTTSELPRSRSLSFLRGLSKRKDTVATTPSSPANDSPVLSGPLLHAPEPRARTGTMRFTRDKKGISVKDLSYDQPWFHTSISRIQAVDILTDKGTSDGLFLIRESTSTPGSLVLSLCHKKKVHHIQIVLDLRENAGDHLVPMEFGKSSSRIIGTPKLVKVPIETEADRINKIRSRAGSCPNREALKEKMASKVKITEKEVIIIYSLEDQYQFADLDQLIDHYRKTAGVLPTKLRKFVDRKKI</sequence>
<dbReference type="STRING" id="10228.B3RQY3"/>
<dbReference type="Gene3D" id="2.30.29.30">
    <property type="entry name" value="Pleckstrin-homology domain (PH domain)/Phosphotyrosine-binding domain (PTB)"/>
    <property type="match status" value="1"/>
</dbReference>
<evidence type="ECO:0000259" key="5">
    <source>
        <dbReference type="PROSITE" id="PS50001"/>
    </source>
</evidence>
<dbReference type="CDD" id="cd01259">
    <property type="entry name" value="PH_APBB1IP"/>
    <property type="match status" value="1"/>
</dbReference>
<feature type="transmembrane region" description="Helical" evidence="4">
    <location>
        <begin position="120"/>
        <end position="139"/>
    </location>
</feature>
<dbReference type="Proteomes" id="UP000009022">
    <property type="component" value="Unassembled WGS sequence"/>
</dbReference>
<dbReference type="SMART" id="SM00252">
    <property type="entry name" value="SH2"/>
    <property type="match status" value="1"/>
</dbReference>
<dbReference type="CTD" id="6751992"/>
<dbReference type="InterPro" id="IPR039664">
    <property type="entry name" value="GRB/APBB1IP"/>
</dbReference>
<evidence type="ECO:0000313" key="7">
    <source>
        <dbReference type="Proteomes" id="UP000009022"/>
    </source>
</evidence>
<dbReference type="InterPro" id="IPR029071">
    <property type="entry name" value="Ubiquitin-like_domsf"/>
</dbReference>
<organism evidence="6 7">
    <name type="scientific">Trichoplax adhaerens</name>
    <name type="common">Trichoplax reptans</name>
    <dbReference type="NCBI Taxonomy" id="10228"/>
    <lineage>
        <taxon>Eukaryota</taxon>
        <taxon>Metazoa</taxon>
        <taxon>Placozoa</taxon>
        <taxon>Uniplacotomia</taxon>
        <taxon>Trichoplacea</taxon>
        <taxon>Trichoplacidae</taxon>
        <taxon>Trichoplax</taxon>
    </lineage>
</organism>
<accession>B3RQY3</accession>
<dbReference type="Gene3D" id="3.10.20.90">
    <property type="entry name" value="Phosphatidylinositol 3-kinase Catalytic Subunit, Chain A, domain 1"/>
    <property type="match status" value="1"/>
</dbReference>
<keyword evidence="7" id="KW-1185">Reference proteome</keyword>
<gene>
    <name evidence="6" type="ORF">TRIADDRAFT_54042</name>
</gene>
<dbReference type="FunCoup" id="B3RQY3">
    <property type="interactions" value="800"/>
</dbReference>
<feature type="compositionally biased region" description="Polar residues" evidence="3">
    <location>
        <begin position="437"/>
        <end position="446"/>
    </location>
</feature>
<dbReference type="GeneID" id="6751992"/>
<keyword evidence="4" id="KW-1133">Transmembrane helix</keyword>
<evidence type="ECO:0000256" key="1">
    <source>
        <dbReference type="ARBA" id="ARBA00022999"/>
    </source>
</evidence>
<feature type="region of interest" description="Disordered" evidence="3">
    <location>
        <begin position="434"/>
        <end position="461"/>
    </location>
</feature>
<dbReference type="RefSeq" id="XP_002110779.1">
    <property type="nucleotide sequence ID" value="XM_002110743.1"/>
</dbReference>
<dbReference type="InParanoid" id="B3RQY3"/>
<dbReference type="InterPro" id="IPR000980">
    <property type="entry name" value="SH2"/>
</dbReference>
<evidence type="ECO:0000256" key="2">
    <source>
        <dbReference type="PROSITE-ProRule" id="PRU00191"/>
    </source>
</evidence>
<reference evidence="6 7" key="1">
    <citation type="journal article" date="2008" name="Nature">
        <title>The Trichoplax genome and the nature of placozoans.</title>
        <authorList>
            <person name="Srivastava M."/>
            <person name="Begovic E."/>
            <person name="Chapman J."/>
            <person name="Putnam N.H."/>
            <person name="Hellsten U."/>
            <person name="Kawashima T."/>
            <person name="Kuo A."/>
            <person name="Mitros T."/>
            <person name="Salamov A."/>
            <person name="Carpenter M.L."/>
            <person name="Signorovitch A.Y."/>
            <person name="Moreno M.A."/>
            <person name="Kamm K."/>
            <person name="Grimwood J."/>
            <person name="Schmutz J."/>
            <person name="Shapiro H."/>
            <person name="Grigoriev I.V."/>
            <person name="Buss L.W."/>
            <person name="Schierwater B."/>
            <person name="Dellaporta S.L."/>
            <person name="Rokhsar D.S."/>
        </authorList>
    </citation>
    <scope>NUCLEOTIDE SEQUENCE [LARGE SCALE GENOMIC DNA]</scope>
    <source>
        <strain evidence="6 7">Grell-BS-1999</strain>
    </source>
</reference>
<dbReference type="InterPro" id="IPR036860">
    <property type="entry name" value="SH2_dom_sf"/>
</dbReference>
<keyword evidence="4" id="KW-0472">Membrane</keyword>
<dbReference type="Gene3D" id="3.30.505.10">
    <property type="entry name" value="SH2 domain"/>
    <property type="match status" value="1"/>
</dbReference>
<name>B3RQY3_TRIAD</name>
<dbReference type="HOGENOM" id="CLU_419413_0_0_1"/>
<dbReference type="AlphaFoldDB" id="B3RQY3"/>
<keyword evidence="4" id="KW-0812">Transmembrane</keyword>
<feature type="region of interest" description="Disordered" evidence="3">
    <location>
        <begin position="1"/>
        <end position="20"/>
    </location>
</feature>